<sequence>MFRQGLKRSRRRGLLWLTVLFCVFVVSQSRAIAAPIDLRPYWQAAQAQIDDFQLPNGLQFIVMQRPQAPVVSVLTYAAVGGADEQPGQTGIAHFLEHLAFKGTTTIGTRNYAEEAPLLTELDQLNRQLQQAQAKGQDATALTQRFQAVQAQAAQYVRQNEFGQRLENAGAIGLNATTSADATTYFCSLPAQQLELWMALEAERFRQPVFREFFEEKAVILEERRQRLDNDPVSQLLEALKAKAFPNQPYGRPVIGERADIAALDRATVQQFFQQYYGPNNLTIAIVGDVDPAQVRRWANQYFGAEPARPLPPPSQGKAKPQAGTVTIKARSQPWAIVAYPMPAARDPDQLAMQLLAEVLSRGRRSRLYQTLVEGDRLVLSAQAFPNFPGDRLPSLFVISASPRPGITPQTVVQAITATVTELQQQPLSQAELDRVRNQLRMDLLQGLESNAGLAQQLAEYQAEAGDWRQLFRDLEALEQITPLDLQRAARRLFQRDRQLVGQILGEGT</sequence>
<dbReference type="GeneID" id="72429195"/>
<evidence type="ECO:0000313" key="6">
    <source>
        <dbReference type="EMBL" id="ABB56408.1"/>
    </source>
</evidence>
<keyword evidence="7" id="KW-1185">Reference proteome</keyword>
<dbReference type="InterPro" id="IPR007863">
    <property type="entry name" value="Peptidase_M16_C"/>
</dbReference>
<keyword evidence="6" id="KW-0378">Hydrolase</keyword>
<dbReference type="Pfam" id="PF00675">
    <property type="entry name" value="Peptidase_M16"/>
    <property type="match status" value="2"/>
</dbReference>
<dbReference type="AlphaFoldDB" id="Q31RB1"/>
<dbReference type="HOGENOM" id="CLU_009902_1_2_3"/>
<dbReference type="BioCyc" id="SYNEL:SYNPCC7942_0376-MONOMER"/>
<dbReference type="InterPro" id="IPR050361">
    <property type="entry name" value="MPP/UQCRC_Complex"/>
</dbReference>
<dbReference type="PROSITE" id="PS00143">
    <property type="entry name" value="INSULINASE"/>
    <property type="match status" value="1"/>
</dbReference>
<evidence type="ECO:0000313" key="7">
    <source>
        <dbReference type="Proteomes" id="UP000889800"/>
    </source>
</evidence>
<dbReference type="GO" id="GO:0006508">
    <property type="term" value="P:proteolysis"/>
    <property type="evidence" value="ECO:0007669"/>
    <property type="project" value="UniProtKB-KW"/>
</dbReference>
<feature type="domain" description="Peptidase M16 N-terminal" evidence="4">
    <location>
        <begin position="63"/>
        <end position="114"/>
    </location>
</feature>
<name>Q31RB1_SYNE7</name>
<feature type="domain" description="Peptidase M16 N-terminal" evidence="4">
    <location>
        <begin position="157"/>
        <end position="255"/>
    </location>
</feature>
<dbReference type="InterPro" id="IPR011765">
    <property type="entry name" value="Pept_M16_N"/>
</dbReference>
<evidence type="ECO:0000259" key="5">
    <source>
        <dbReference type="Pfam" id="PF05193"/>
    </source>
</evidence>
<dbReference type="Pfam" id="PF05193">
    <property type="entry name" value="Peptidase_M16_C"/>
    <property type="match status" value="1"/>
</dbReference>
<keyword evidence="6" id="KW-0645">Protease</keyword>
<evidence type="ECO:0000256" key="1">
    <source>
        <dbReference type="ARBA" id="ARBA00007261"/>
    </source>
</evidence>
<gene>
    <name evidence="6" type="ordered locus">Synpcc7942_0376</name>
</gene>
<dbReference type="SUPFAM" id="SSF63411">
    <property type="entry name" value="LuxS/MPP-like metallohydrolase"/>
    <property type="match status" value="2"/>
</dbReference>
<dbReference type="SMR" id="Q31RB1"/>
<comment type="similarity">
    <text evidence="1 2">Belongs to the peptidase M16 family.</text>
</comment>
<dbReference type="PaxDb" id="1140-Synpcc7942_0376"/>
<dbReference type="EMBL" id="CP000100">
    <property type="protein sequence ID" value="ABB56408.1"/>
    <property type="molecule type" value="Genomic_DNA"/>
</dbReference>
<dbReference type="KEGG" id="syf:Synpcc7942_0376"/>
<dbReference type="PANTHER" id="PTHR11851">
    <property type="entry name" value="METALLOPROTEASE"/>
    <property type="match status" value="1"/>
</dbReference>
<feature type="domain" description="Peptidase M16 C-terminal" evidence="5">
    <location>
        <begin position="263"/>
        <end position="439"/>
    </location>
</feature>
<reference evidence="7" key="1">
    <citation type="submission" date="2005-08" db="EMBL/GenBank/DDBJ databases">
        <title>Complete sequence of chromosome 1 of Synechococcus elongatus PCC 7942.</title>
        <authorList>
            <consortium name="US DOE Joint Genome Institute"/>
            <person name="Copeland A."/>
            <person name="Lucas S."/>
            <person name="Lapidus A."/>
            <person name="Barry K."/>
            <person name="Detter J.C."/>
            <person name="Glavina T."/>
            <person name="Hammon N."/>
            <person name="Israni S."/>
            <person name="Pitluck S."/>
            <person name="Schmutz J."/>
            <person name="Larimer F."/>
            <person name="Land M."/>
            <person name="Kyrpides N."/>
            <person name="Lykidis A."/>
            <person name="Richardson P."/>
        </authorList>
    </citation>
    <scope>NUCLEOTIDE SEQUENCE [LARGE SCALE GENOMIC DNA]</scope>
    <source>
        <strain evidence="7">ATCC 33912 / PCC 7942 / FACHB-805</strain>
    </source>
</reference>
<protein>
    <submittedName>
        <fullName evidence="6">Zinc protease protein</fullName>
    </submittedName>
</protein>
<dbReference type="GO" id="GO:0004222">
    <property type="term" value="F:metalloendopeptidase activity"/>
    <property type="evidence" value="ECO:0007669"/>
    <property type="project" value="InterPro"/>
</dbReference>
<evidence type="ECO:0000256" key="3">
    <source>
        <dbReference type="SAM" id="Coils"/>
    </source>
</evidence>
<dbReference type="RefSeq" id="WP_011377554.1">
    <property type="nucleotide sequence ID" value="NC_007604.1"/>
</dbReference>
<feature type="coiled-coil region" evidence="3">
    <location>
        <begin position="114"/>
        <end position="141"/>
    </location>
</feature>
<dbReference type="PANTHER" id="PTHR11851:SF49">
    <property type="entry name" value="MITOCHONDRIAL-PROCESSING PEPTIDASE SUBUNIT ALPHA"/>
    <property type="match status" value="1"/>
</dbReference>
<evidence type="ECO:0000259" key="4">
    <source>
        <dbReference type="Pfam" id="PF00675"/>
    </source>
</evidence>
<accession>Q31RB1</accession>
<dbReference type="STRING" id="1140.Synpcc7942_0376"/>
<dbReference type="InterPro" id="IPR011249">
    <property type="entry name" value="Metalloenz_LuxS/M16"/>
</dbReference>
<keyword evidence="3" id="KW-0175">Coiled coil</keyword>
<proteinExistence type="inferred from homology"/>
<organism evidence="6 7">
    <name type="scientific">Synechococcus elongatus (strain ATCC 33912 / PCC 7942 / FACHB-805)</name>
    <name type="common">Anacystis nidulans R2</name>
    <dbReference type="NCBI Taxonomy" id="1140"/>
    <lineage>
        <taxon>Bacteria</taxon>
        <taxon>Bacillati</taxon>
        <taxon>Cyanobacteriota</taxon>
        <taxon>Cyanophyceae</taxon>
        <taxon>Synechococcales</taxon>
        <taxon>Synechococcaceae</taxon>
        <taxon>Synechococcus</taxon>
    </lineage>
</organism>
<dbReference type="OrthoDB" id="9811314at2"/>
<dbReference type="Gene3D" id="3.30.830.10">
    <property type="entry name" value="Metalloenzyme, LuxS/M16 peptidase-like"/>
    <property type="match status" value="2"/>
</dbReference>
<dbReference type="GO" id="GO:0046872">
    <property type="term" value="F:metal ion binding"/>
    <property type="evidence" value="ECO:0007669"/>
    <property type="project" value="InterPro"/>
</dbReference>
<evidence type="ECO:0000256" key="2">
    <source>
        <dbReference type="RuleBase" id="RU004447"/>
    </source>
</evidence>
<dbReference type="InterPro" id="IPR001431">
    <property type="entry name" value="Pept_M16_Zn_BS"/>
</dbReference>
<dbReference type="Proteomes" id="UP000889800">
    <property type="component" value="Chromosome"/>
</dbReference>
<dbReference type="eggNOG" id="COG0612">
    <property type="taxonomic scope" value="Bacteria"/>
</dbReference>